<dbReference type="GO" id="GO:0020037">
    <property type="term" value="F:heme binding"/>
    <property type="evidence" value="ECO:0007669"/>
    <property type="project" value="InterPro"/>
</dbReference>
<dbReference type="NCBIfam" id="TIGR03805">
    <property type="entry name" value="beta_helix_1"/>
    <property type="match status" value="1"/>
</dbReference>
<dbReference type="InterPro" id="IPR036909">
    <property type="entry name" value="Cyt_c-like_dom_sf"/>
</dbReference>
<evidence type="ECO:0000259" key="8">
    <source>
        <dbReference type="PROSITE" id="PS51007"/>
    </source>
</evidence>
<evidence type="ECO:0000313" key="9">
    <source>
        <dbReference type="EMBL" id="MBB3167579.1"/>
    </source>
</evidence>
<dbReference type="InterPro" id="IPR011050">
    <property type="entry name" value="Pectin_lyase_fold/virulence"/>
</dbReference>
<dbReference type="SMART" id="SM00710">
    <property type="entry name" value="PbH1"/>
    <property type="match status" value="8"/>
</dbReference>
<dbReference type="Gene3D" id="2.160.20.10">
    <property type="entry name" value="Single-stranded right-handed beta-helix, Pectin lyase-like"/>
    <property type="match status" value="1"/>
</dbReference>
<sequence length="515" mass="55633">MSNKLFAVLISAGLLVGGFWLGQHLATNSPVALVGDADRYTSNAAARITAGTALDASVGASGTGTTIDVFNGESIQAAVKRASSGDIIRVYPGTYQETVYIDKDDIWLTGVIQRGHWPILEGNHTLNDAILYSGNNITVENFRITHYKGNAIMGQAGNNFLIRNNHVIDTGVYGIFPQLGKNGLIERNILSGIEDAAIYVGMCDNIHVNNNEVFENVAGIEIENTRHAIVENNKVYNNTGGILAFITPGLPIKTTYDVIIRNNFISDNNHVNFGAPGSIVAGVPSGSGIVVMAADQVTIEGNIITNNKNVGIVITDHQSFANISLDPESDPNSDQVAILNNVMFNNGYQPINEISALKLVNLIKNDVDIVNVGTSADSCILDPGKYVTLGLDDYGRCNFSDTHGTVSYLLPEPAEPHPFTDTEKGKMAYYGICTGCHAYNVRMIGPPVQIIQALYMDNPEGLADYIAKPIKKREDYPEMPAQNYLSPELRLAVAKFMLGVDNQGQFNDPALNQNP</sequence>
<keyword evidence="5" id="KW-0833">Ubl conjugation pathway</keyword>
<dbReference type="InterPro" id="IPR012334">
    <property type="entry name" value="Pectin_lyas_fold"/>
</dbReference>
<comment type="pathway">
    <text evidence="1">Protein modification; protein ubiquitination.</text>
</comment>
<gene>
    <name evidence="9" type="ORF">FHS30_000755</name>
</gene>
<dbReference type="PROSITE" id="PS51007">
    <property type="entry name" value="CYTC"/>
    <property type="match status" value="1"/>
</dbReference>
<proteinExistence type="predicted"/>
<protein>
    <submittedName>
        <fullName evidence="9">Parallel beta-helix repeat protein</fullName>
    </submittedName>
</protein>
<organism evidence="9 10">
    <name type="scientific">Simiduia aestuariiviva</name>
    <dbReference type="NCBI Taxonomy" id="1510459"/>
    <lineage>
        <taxon>Bacteria</taxon>
        <taxon>Pseudomonadati</taxon>
        <taxon>Pseudomonadota</taxon>
        <taxon>Gammaproteobacteria</taxon>
        <taxon>Cellvibrionales</taxon>
        <taxon>Cellvibrionaceae</taxon>
        <taxon>Simiduia</taxon>
    </lineage>
</organism>
<dbReference type="InterPro" id="IPR022441">
    <property type="entry name" value="Para_beta_helix_rpt-2"/>
</dbReference>
<keyword evidence="2 7" id="KW-0349">Heme</keyword>
<dbReference type="AlphaFoldDB" id="A0A839UM06"/>
<evidence type="ECO:0000256" key="3">
    <source>
        <dbReference type="ARBA" id="ARBA00022723"/>
    </source>
</evidence>
<feature type="domain" description="Cytochrome c" evidence="8">
    <location>
        <begin position="420"/>
        <end position="501"/>
    </location>
</feature>
<evidence type="ECO:0000256" key="5">
    <source>
        <dbReference type="ARBA" id="ARBA00022786"/>
    </source>
</evidence>
<dbReference type="Pfam" id="PF13229">
    <property type="entry name" value="Beta_helix"/>
    <property type="match status" value="1"/>
</dbReference>
<dbReference type="PANTHER" id="PTHR22990">
    <property type="entry name" value="F-BOX ONLY PROTEIN"/>
    <property type="match status" value="1"/>
</dbReference>
<dbReference type="InterPro" id="IPR009056">
    <property type="entry name" value="Cyt_c-like_dom"/>
</dbReference>
<evidence type="ECO:0000256" key="2">
    <source>
        <dbReference type="ARBA" id="ARBA00022617"/>
    </source>
</evidence>
<dbReference type="InterPro" id="IPR006626">
    <property type="entry name" value="PbH1"/>
</dbReference>
<name>A0A839UM06_9GAMM</name>
<evidence type="ECO:0000256" key="1">
    <source>
        <dbReference type="ARBA" id="ARBA00004906"/>
    </source>
</evidence>
<dbReference type="GO" id="GO:0009055">
    <property type="term" value="F:electron transfer activity"/>
    <property type="evidence" value="ECO:0007669"/>
    <property type="project" value="InterPro"/>
</dbReference>
<dbReference type="GO" id="GO:0046872">
    <property type="term" value="F:metal ion binding"/>
    <property type="evidence" value="ECO:0007669"/>
    <property type="project" value="UniProtKB-KW"/>
</dbReference>
<evidence type="ECO:0000313" key="10">
    <source>
        <dbReference type="Proteomes" id="UP000559987"/>
    </source>
</evidence>
<comment type="caution">
    <text evidence="9">The sequence shown here is derived from an EMBL/GenBank/DDBJ whole genome shotgun (WGS) entry which is preliminary data.</text>
</comment>
<dbReference type="InterPro" id="IPR039448">
    <property type="entry name" value="Beta_helix"/>
</dbReference>
<keyword evidence="3 7" id="KW-0479">Metal-binding</keyword>
<evidence type="ECO:0000256" key="7">
    <source>
        <dbReference type="PROSITE-ProRule" id="PRU00433"/>
    </source>
</evidence>
<keyword evidence="6 7" id="KW-0408">Iron</keyword>
<dbReference type="InterPro" id="IPR051550">
    <property type="entry name" value="SCF-Subunits/Alg-Epimerases"/>
</dbReference>
<dbReference type="InterPro" id="IPR022442">
    <property type="entry name" value="SO_2930-like_dom"/>
</dbReference>
<reference evidence="9 10" key="1">
    <citation type="submission" date="2020-08" db="EMBL/GenBank/DDBJ databases">
        <title>Genomic Encyclopedia of Type Strains, Phase III (KMG-III): the genomes of soil and plant-associated and newly described type strains.</title>
        <authorList>
            <person name="Whitman W."/>
        </authorList>
    </citation>
    <scope>NUCLEOTIDE SEQUENCE [LARGE SCALE GENOMIC DNA]</scope>
    <source>
        <strain evidence="9 10">CECT 8571</strain>
    </source>
</reference>
<dbReference type="SUPFAM" id="SSF51126">
    <property type="entry name" value="Pectin lyase-like"/>
    <property type="match status" value="1"/>
</dbReference>
<dbReference type="EMBL" id="JACHXZ010000001">
    <property type="protein sequence ID" value="MBB3167579.1"/>
    <property type="molecule type" value="Genomic_DNA"/>
</dbReference>
<dbReference type="NCBIfam" id="TIGR03804">
    <property type="entry name" value="para_beta_helix"/>
    <property type="match status" value="1"/>
</dbReference>
<dbReference type="Proteomes" id="UP000559987">
    <property type="component" value="Unassembled WGS sequence"/>
</dbReference>
<keyword evidence="10" id="KW-1185">Reference proteome</keyword>
<dbReference type="Gene3D" id="1.10.760.10">
    <property type="entry name" value="Cytochrome c-like domain"/>
    <property type="match status" value="1"/>
</dbReference>
<evidence type="ECO:0000256" key="4">
    <source>
        <dbReference type="ARBA" id="ARBA00022737"/>
    </source>
</evidence>
<dbReference type="SUPFAM" id="SSF46626">
    <property type="entry name" value="Cytochrome c"/>
    <property type="match status" value="1"/>
</dbReference>
<keyword evidence="4" id="KW-0677">Repeat</keyword>
<accession>A0A839UM06</accession>
<dbReference type="PANTHER" id="PTHR22990:SF15">
    <property type="entry name" value="F-BOX ONLY PROTEIN 10"/>
    <property type="match status" value="1"/>
</dbReference>
<dbReference type="RefSeq" id="WP_246341119.1">
    <property type="nucleotide sequence ID" value="NZ_JACHXZ010000001.1"/>
</dbReference>
<evidence type="ECO:0000256" key="6">
    <source>
        <dbReference type="ARBA" id="ARBA00023004"/>
    </source>
</evidence>